<dbReference type="OrthoDB" id="134985at2"/>
<dbReference type="SUPFAM" id="SSF46894">
    <property type="entry name" value="C-terminal effector domain of the bipartite response regulators"/>
    <property type="match status" value="1"/>
</dbReference>
<dbReference type="InterPro" id="IPR036388">
    <property type="entry name" value="WH-like_DNA-bd_sf"/>
</dbReference>
<reference evidence="6 7" key="1">
    <citation type="journal article" date="2013" name="Environ. Microbiol.">
        <title>Complete genome, catabolic sub-proteomes and key-metabolites of Desulfobacula toluolica Tol2, a marine, aromatic compound-degrading, sulfate-reducing bacterium.</title>
        <authorList>
            <person name="Wohlbrand L."/>
            <person name="Jacob J.H."/>
            <person name="Kube M."/>
            <person name="Mussmann M."/>
            <person name="Jarling R."/>
            <person name="Beck A."/>
            <person name="Amann R."/>
            <person name="Wilkes H."/>
            <person name="Reinhardt R."/>
            <person name="Rabus R."/>
        </authorList>
    </citation>
    <scope>NUCLEOTIDE SEQUENCE [LARGE SCALE GENOMIC DNA]</scope>
    <source>
        <strain evidence="7">DSM 7467 / Tol2</strain>
    </source>
</reference>
<evidence type="ECO:0000313" key="6">
    <source>
        <dbReference type="EMBL" id="CCK82465.1"/>
    </source>
</evidence>
<protein>
    <submittedName>
        <fullName evidence="6">Transcriptional regulator, LuxR family with TPR repeats</fullName>
    </submittedName>
</protein>
<proteinExistence type="predicted"/>
<dbReference type="Pfam" id="PF00196">
    <property type="entry name" value="GerE"/>
    <property type="match status" value="1"/>
</dbReference>
<keyword evidence="7" id="KW-1185">Reference proteome</keyword>
<keyword evidence="2" id="KW-0238">DNA-binding</keyword>
<dbReference type="SMART" id="SM00421">
    <property type="entry name" value="HTH_LUXR"/>
    <property type="match status" value="1"/>
</dbReference>
<dbReference type="PRINTS" id="PR00038">
    <property type="entry name" value="HTHLUXR"/>
</dbReference>
<dbReference type="STRING" id="651182.TOL2_C43090"/>
<dbReference type="Pfam" id="PF25873">
    <property type="entry name" value="WHD_MalT"/>
    <property type="match status" value="1"/>
</dbReference>
<dbReference type="RefSeq" id="WP_014959645.1">
    <property type="nucleotide sequence ID" value="NC_018645.1"/>
</dbReference>
<evidence type="ECO:0000313" key="7">
    <source>
        <dbReference type="Proteomes" id="UP000007347"/>
    </source>
</evidence>
<dbReference type="SMART" id="SM00028">
    <property type="entry name" value="TPR"/>
    <property type="match status" value="2"/>
</dbReference>
<dbReference type="CDD" id="cd06170">
    <property type="entry name" value="LuxR_C_like"/>
    <property type="match status" value="1"/>
</dbReference>
<dbReference type="Gene3D" id="1.10.10.10">
    <property type="entry name" value="Winged helix-like DNA-binding domain superfamily/Winged helix DNA-binding domain"/>
    <property type="match status" value="1"/>
</dbReference>
<keyword evidence="1" id="KW-0805">Transcription regulation</keyword>
<dbReference type="InterPro" id="IPR059106">
    <property type="entry name" value="WHD_MalT"/>
</dbReference>
<dbReference type="GO" id="GO:0006355">
    <property type="term" value="P:regulation of DNA-templated transcription"/>
    <property type="evidence" value="ECO:0007669"/>
    <property type="project" value="InterPro"/>
</dbReference>
<feature type="domain" description="HTH luxR-type" evidence="5">
    <location>
        <begin position="810"/>
        <end position="875"/>
    </location>
</feature>
<dbReference type="HOGENOM" id="CLU_006325_2_0_7"/>
<dbReference type="Gene3D" id="3.40.50.300">
    <property type="entry name" value="P-loop containing nucleotide triphosphate hydrolases"/>
    <property type="match status" value="1"/>
</dbReference>
<dbReference type="InterPro" id="IPR000792">
    <property type="entry name" value="Tscrpt_reg_LuxR_C"/>
</dbReference>
<organism evidence="6 7">
    <name type="scientific">Desulfobacula toluolica (strain DSM 7467 / Tol2)</name>
    <dbReference type="NCBI Taxonomy" id="651182"/>
    <lineage>
        <taxon>Bacteria</taxon>
        <taxon>Pseudomonadati</taxon>
        <taxon>Thermodesulfobacteriota</taxon>
        <taxon>Desulfobacteria</taxon>
        <taxon>Desulfobacterales</taxon>
        <taxon>Desulfobacteraceae</taxon>
        <taxon>Desulfobacula</taxon>
    </lineage>
</organism>
<keyword evidence="3" id="KW-0804">Transcription</keyword>
<dbReference type="PROSITE" id="PS00622">
    <property type="entry name" value="HTH_LUXR_1"/>
    <property type="match status" value="1"/>
</dbReference>
<dbReference type="EMBL" id="FO203503">
    <property type="protein sequence ID" value="CCK82465.1"/>
    <property type="molecule type" value="Genomic_DNA"/>
</dbReference>
<keyword evidence="4" id="KW-0175">Coiled coil</keyword>
<evidence type="ECO:0000256" key="4">
    <source>
        <dbReference type="SAM" id="Coils"/>
    </source>
</evidence>
<dbReference type="AlphaFoldDB" id="K0NP51"/>
<dbReference type="Gene3D" id="1.25.40.10">
    <property type="entry name" value="Tetratricopeptide repeat domain"/>
    <property type="match status" value="1"/>
</dbReference>
<sequence length="877" mass="100282">MQLLTTKFHIPGFKADAVVSRQRIRRLIDENSSIVILSAPAGFGKTTLLSEWVEHCKTLVAWVSLEQSENIPNVFWRYMITAVASVLNRCGQNSLEQIKSSGTSLIENILIEMINEIAAEGTKFTLVLDDFHVISDGKIHEGMEFLMDHLPSNMRMIIAGREAPRLSISKFRLSGKLVEINALQFRFNTHETEDLLNKIHGLDLTQKDVVSLTKKTEGWIAGLVLAILSMKEQKNKRSFIDDFTGSHRYIIDYLVEEVLSGLGDEIKNFMLKISILERFCSELCRAVTTNPDSRRILMAMEQNNLFLIPLDNNREWFRYHHLFREFLLKHLMEKDPGKVKHLHANAFVWLKDQGGVSEAFHHGVLAKNYRAAADLLGQNAPELFSRSGGFVLKTLIERLPETIVSNNPELCSYSVWLNVLAGDFESVGLLGREVFKKDKTVSGFLSLIKGYRYFYQTGEFEKSIKEMKECLQALPEKEGLVREMGELVLGLSMKYSGDIGSAYEYIKKISQGDDIPALRAISYADILCVMGKLNMAFSFIDTTIEKGKKRYGETLVPEYGFLYILKADILREQNEIGEALKACKKGLYLARNNEYVEIIFLGNLEYARILAADENHEESEKAMAVSIEAARVSSTWGEFMSRAYEIRMQIAQGNMDDAQELIRKINLQYLQLDQNLELDQDLAIPYHKYHLYLSLCRYWLCKKQTRHVHGITDAMIREDLPVKGNGRLIECYVLKAIAYHVENDMDNALKILKKAFVLSEKQGQVRVYIDEGEAILTLFKQALKRGILPEYLKKYIDRPKGSCELRSVMINEFKETFNDREIEVLKLMKKGGSNQDIADTLFLSVNTVRWYAGRIFAKLNVKRRGEAVAFAEKYELI</sequence>
<dbReference type="PANTHER" id="PTHR44688:SF16">
    <property type="entry name" value="DNA-BINDING TRANSCRIPTIONAL ACTIVATOR DEVR_DOSR"/>
    <property type="match status" value="1"/>
</dbReference>
<dbReference type="InterPro" id="IPR016032">
    <property type="entry name" value="Sig_transdc_resp-reg_C-effctor"/>
</dbReference>
<dbReference type="InterPro" id="IPR019734">
    <property type="entry name" value="TPR_rpt"/>
</dbReference>
<dbReference type="SUPFAM" id="SSF52540">
    <property type="entry name" value="P-loop containing nucleoside triphosphate hydrolases"/>
    <property type="match status" value="1"/>
</dbReference>
<dbReference type="InterPro" id="IPR011990">
    <property type="entry name" value="TPR-like_helical_dom_sf"/>
</dbReference>
<evidence type="ECO:0000256" key="2">
    <source>
        <dbReference type="ARBA" id="ARBA00023125"/>
    </source>
</evidence>
<evidence type="ECO:0000256" key="1">
    <source>
        <dbReference type="ARBA" id="ARBA00023015"/>
    </source>
</evidence>
<dbReference type="InterPro" id="IPR027417">
    <property type="entry name" value="P-loop_NTPase"/>
</dbReference>
<evidence type="ECO:0000259" key="5">
    <source>
        <dbReference type="PROSITE" id="PS50043"/>
    </source>
</evidence>
<dbReference type="PANTHER" id="PTHR44688">
    <property type="entry name" value="DNA-BINDING TRANSCRIPTIONAL ACTIVATOR DEVR_DOSR"/>
    <property type="match status" value="1"/>
</dbReference>
<dbReference type="GO" id="GO:0003677">
    <property type="term" value="F:DNA binding"/>
    <property type="evidence" value="ECO:0007669"/>
    <property type="project" value="UniProtKB-KW"/>
</dbReference>
<dbReference type="PATRIC" id="fig|651182.5.peg.5070"/>
<dbReference type="InterPro" id="IPR041617">
    <property type="entry name" value="TPR_MalT"/>
</dbReference>
<dbReference type="KEGG" id="dto:TOL2_C43090"/>
<dbReference type="SUPFAM" id="SSF48452">
    <property type="entry name" value="TPR-like"/>
    <property type="match status" value="1"/>
</dbReference>
<accession>K0NP51</accession>
<evidence type="ECO:0000256" key="3">
    <source>
        <dbReference type="ARBA" id="ARBA00023163"/>
    </source>
</evidence>
<dbReference type="PROSITE" id="PS50043">
    <property type="entry name" value="HTH_LUXR_2"/>
    <property type="match status" value="1"/>
</dbReference>
<feature type="coiled-coil region" evidence="4">
    <location>
        <begin position="648"/>
        <end position="675"/>
    </location>
</feature>
<dbReference type="Proteomes" id="UP000007347">
    <property type="component" value="Chromosome"/>
</dbReference>
<gene>
    <name evidence="6" type="ordered locus">TOL2_C43090</name>
</gene>
<name>K0NP51_DESTT</name>
<dbReference type="Pfam" id="PF17874">
    <property type="entry name" value="TPR_MalT"/>
    <property type="match status" value="1"/>
</dbReference>